<feature type="region of interest" description="Disordered" evidence="1">
    <location>
        <begin position="1"/>
        <end position="28"/>
    </location>
</feature>
<reference evidence="2 3" key="1">
    <citation type="submission" date="2019-03" db="EMBL/GenBank/DDBJ databases">
        <title>Cellulosimicrobium funkei JCM14302 Assembly.</title>
        <authorList>
            <person name="Dou T."/>
        </authorList>
    </citation>
    <scope>NUCLEOTIDE SEQUENCE [LARGE SCALE GENOMIC DNA]</scope>
    <source>
        <strain evidence="2 3">JCM 14302</strain>
    </source>
</reference>
<sequence length="288" mass="32165">MTTSTEAAGQDAEFDPFAGIEDEPISDTEHTRATLLEQARRGFVRIRKDFVQRETKPRPSVLAELVTGRKEVALDLLLSVHALQPILPGSPLSVRTWARLLGPEVTERSVRGAMGFLQDRGLLDVQGRKGMPEFVLKRENGDGEPWNPEPEEDPAARGRGFFTLPFDYWTAGAIDALSLPGKAMLLVILRDTQDPKGKLTFVMANERAQEFYGFSERTAERGYLELRRTGLLREKVKLVPDARHPLGRREEWHRALAYPYSTDHREALRKAARAARDAIVPAGPASSA</sequence>
<evidence type="ECO:0000256" key="1">
    <source>
        <dbReference type="SAM" id="MobiDB-lite"/>
    </source>
</evidence>
<dbReference type="GeneID" id="95683449"/>
<evidence type="ECO:0000313" key="2">
    <source>
        <dbReference type="EMBL" id="TFF17140.1"/>
    </source>
</evidence>
<dbReference type="RefSeq" id="WP_061269302.1">
    <property type="nucleotide sequence ID" value="NZ_SOZH01000002.1"/>
</dbReference>
<dbReference type="EMBL" id="SOZH01000002">
    <property type="protein sequence ID" value="TFF17140.1"/>
    <property type="molecule type" value="Genomic_DNA"/>
</dbReference>
<comment type="caution">
    <text evidence="2">The sequence shown here is derived from an EMBL/GenBank/DDBJ whole genome shotgun (WGS) entry which is preliminary data.</text>
</comment>
<organism evidence="2 3">
    <name type="scientific">Cellulosimicrobium funkei</name>
    <dbReference type="NCBI Taxonomy" id="264251"/>
    <lineage>
        <taxon>Bacteria</taxon>
        <taxon>Bacillati</taxon>
        <taxon>Actinomycetota</taxon>
        <taxon>Actinomycetes</taxon>
        <taxon>Micrococcales</taxon>
        <taxon>Promicromonosporaceae</taxon>
        <taxon>Cellulosimicrobium</taxon>
    </lineage>
</organism>
<protein>
    <submittedName>
        <fullName evidence="2">Uncharacterized protein</fullName>
    </submittedName>
</protein>
<dbReference type="Proteomes" id="UP000298003">
    <property type="component" value="Unassembled WGS sequence"/>
</dbReference>
<accession>A0A4Y8R6X2</accession>
<dbReference type="AlphaFoldDB" id="A0A4Y8R6X2"/>
<evidence type="ECO:0000313" key="3">
    <source>
        <dbReference type="Proteomes" id="UP000298003"/>
    </source>
</evidence>
<proteinExistence type="predicted"/>
<name>A0A4Y8R6X2_9MICO</name>
<gene>
    <name evidence="2" type="ORF">E1O70_02985</name>
</gene>
<keyword evidence="3" id="KW-1185">Reference proteome</keyword>